<sequence>MRISLADEHEDIVSARIFARECHSTGFRDSKVQLCIAQLVEQSLKTENLSPVETENNYPCGASLVSSHQDRMLPLRVATWIPFSEFQATIHPQAEKPAVDSPRPDTRIRIFSRLCHDIIRGSARDLGLISPSVLKSA</sequence>
<gene>
    <name evidence="1" type="ORF">PDE_06516</name>
</gene>
<dbReference type="Proteomes" id="UP000019376">
    <property type="component" value="Unassembled WGS sequence"/>
</dbReference>
<dbReference type="AlphaFoldDB" id="S7ZS68"/>
<evidence type="ECO:0000313" key="2">
    <source>
        <dbReference type="Proteomes" id="UP000019376"/>
    </source>
</evidence>
<evidence type="ECO:0000313" key="1">
    <source>
        <dbReference type="EMBL" id="EPS31561.1"/>
    </source>
</evidence>
<dbReference type="EMBL" id="KB644413">
    <property type="protein sequence ID" value="EPS31561.1"/>
    <property type="molecule type" value="Genomic_DNA"/>
</dbReference>
<name>S7ZS68_PENO1</name>
<accession>S7ZS68</accession>
<protein>
    <submittedName>
        <fullName evidence="1">Uncharacterized protein</fullName>
    </submittedName>
</protein>
<keyword evidence="2" id="KW-1185">Reference proteome</keyword>
<organism evidence="1 2">
    <name type="scientific">Penicillium oxalicum (strain 114-2 / CGMCC 5302)</name>
    <name type="common">Penicillium decumbens</name>
    <dbReference type="NCBI Taxonomy" id="933388"/>
    <lineage>
        <taxon>Eukaryota</taxon>
        <taxon>Fungi</taxon>
        <taxon>Dikarya</taxon>
        <taxon>Ascomycota</taxon>
        <taxon>Pezizomycotina</taxon>
        <taxon>Eurotiomycetes</taxon>
        <taxon>Eurotiomycetidae</taxon>
        <taxon>Eurotiales</taxon>
        <taxon>Aspergillaceae</taxon>
        <taxon>Penicillium</taxon>
    </lineage>
</organism>
<reference evidence="1 2" key="1">
    <citation type="journal article" date="2013" name="PLoS ONE">
        <title>Genomic and secretomic analyses reveal unique features of the lignocellulolytic enzyme system of Penicillium decumbens.</title>
        <authorList>
            <person name="Liu G."/>
            <person name="Zhang L."/>
            <person name="Wei X."/>
            <person name="Zou G."/>
            <person name="Qin Y."/>
            <person name="Ma L."/>
            <person name="Li J."/>
            <person name="Zheng H."/>
            <person name="Wang S."/>
            <person name="Wang C."/>
            <person name="Xun L."/>
            <person name="Zhao G.-P."/>
            <person name="Zhou Z."/>
            <person name="Qu Y."/>
        </authorList>
    </citation>
    <scope>NUCLEOTIDE SEQUENCE [LARGE SCALE GENOMIC DNA]</scope>
    <source>
        <strain evidence="2">114-2 / CGMCC 5302</strain>
    </source>
</reference>
<dbReference type="HOGENOM" id="CLU_1865827_0_0_1"/>
<proteinExistence type="predicted"/>